<accession>A0A150F2K7</accession>
<dbReference type="SUPFAM" id="SSF53756">
    <property type="entry name" value="UDP-Glycosyltransferase/glycogen phosphorylase"/>
    <property type="match status" value="1"/>
</dbReference>
<dbReference type="CDD" id="cd03801">
    <property type="entry name" value="GT4_PimA-like"/>
    <property type="match status" value="1"/>
</dbReference>
<reference evidence="5" key="1">
    <citation type="submission" date="2016-02" db="EMBL/GenBank/DDBJ databases">
        <authorList>
            <person name="Dunlap C."/>
        </authorList>
    </citation>
    <scope>NUCLEOTIDE SEQUENCE [LARGE SCALE GENOMIC DNA]</scope>
    <source>
        <strain evidence="5">NRRL B-41092</strain>
    </source>
</reference>
<feature type="domain" description="Glycosyl transferase family 1" evidence="2">
    <location>
        <begin position="253"/>
        <end position="412"/>
    </location>
</feature>
<dbReference type="Pfam" id="PF13439">
    <property type="entry name" value="Glyco_transf_4"/>
    <property type="match status" value="1"/>
</dbReference>
<name>A0A150F2K7_9BACI</name>
<protein>
    <submittedName>
        <fullName evidence="4">Glycogen synthase</fullName>
    </submittedName>
</protein>
<proteinExistence type="inferred from homology"/>
<evidence type="ECO:0000259" key="2">
    <source>
        <dbReference type="Pfam" id="PF00534"/>
    </source>
</evidence>
<dbReference type="PANTHER" id="PTHR12526:SF638">
    <property type="entry name" value="SPORE COAT PROTEIN SA"/>
    <property type="match status" value="1"/>
</dbReference>
<dbReference type="GO" id="GO:0016757">
    <property type="term" value="F:glycosyltransferase activity"/>
    <property type="evidence" value="ECO:0007669"/>
    <property type="project" value="InterPro"/>
</dbReference>
<dbReference type="RefSeq" id="WP_061523426.1">
    <property type="nucleotide sequence ID" value="NZ_JARLZY010000012.1"/>
</dbReference>
<dbReference type="Proteomes" id="UP000075430">
    <property type="component" value="Unassembled WGS sequence"/>
</dbReference>
<dbReference type="AlphaFoldDB" id="A0A150F2K7"/>
<evidence type="ECO:0000259" key="3">
    <source>
        <dbReference type="Pfam" id="PF13439"/>
    </source>
</evidence>
<keyword evidence="5" id="KW-1185">Reference proteome</keyword>
<comment type="similarity">
    <text evidence="1">Belongs to the glycosyltransferase group 1 family. Glycosyltransferase 4 subfamily.</text>
</comment>
<dbReference type="PANTHER" id="PTHR12526">
    <property type="entry name" value="GLYCOSYLTRANSFERASE"/>
    <property type="match status" value="1"/>
</dbReference>
<evidence type="ECO:0000313" key="5">
    <source>
        <dbReference type="Proteomes" id="UP000075430"/>
    </source>
</evidence>
<dbReference type="InterPro" id="IPR028098">
    <property type="entry name" value="Glyco_trans_4-like_N"/>
</dbReference>
<dbReference type="EMBL" id="LSBA01000039">
    <property type="protein sequence ID" value="KXZ13200.1"/>
    <property type="molecule type" value="Genomic_DNA"/>
</dbReference>
<evidence type="ECO:0000313" key="4">
    <source>
        <dbReference type="EMBL" id="KXZ13200.1"/>
    </source>
</evidence>
<dbReference type="STRING" id="1793963.AXI58_05900"/>
<sequence length="444" mass="50603">MIKTFSIPYPYMIQTLDHYYGIKTPPQKKTAIKTLIKNEHLVPRLYGKKKKLSILITTFWDYPHTGGLSNYIKTLSEGLKKKGHKVDVISPKQFPAVKVKELRAAVIPKLKDFFTDRYGDYNDHILKNNRLMFIYEQMLQTLDLEKYDVFHAQDLFTANILGRFNRIYKKPLLFTPHGMFTFNRLKFHIFKKGSVEEFYYKKLEMKAIEYANRLIILSDTFRRPLKKLGAKQEDMTTVITGIDYDVKTGRETKTSFPRNKIIISCIARLGPRKGHKHLLDALSQISPDLLDHVEVLIVGDGETRSALKDQARKLDLSMVSFLGKREDVPAILNMTDIFVLPTINDSLPISIIEAMFSGTAIIATNCGGIPDLIQHNKTGLIVEPGNAEVLARALAFFITNKSSRQQAASNAKAYAAKYLSSEMMIRNIESIYQNTISSEGDHET</sequence>
<dbReference type="OrthoDB" id="9815550at2"/>
<gene>
    <name evidence="4" type="ORF">AXI58_05900</name>
</gene>
<dbReference type="InterPro" id="IPR001296">
    <property type="entry name" value="Glyco_trans_1"/>
</dbReference>
<dbReference type="Gene3D" id="3.40.50.2000">
    <property type="entry name" value="Glycogen Phosphorylase B"/>
    <property type="match status" value="2"/>
</dbReference>
<evidence type="ECO:0000256" key="1">
    <source>
        <dbReference type="ARBA" id="ARBA00009481"/>
    </source>
</evidence>
<dbReference type="Pfam" id="PF00534">
    <property type="entry name" value="Glycos_transf_1"/>
    <property type="match status" value="1"/>
</dbReference>
<organism evidence="4 5">
    <name type="scientific">Bacillus nakamurai</name>
    <dbReference type="NCBI Taxonomy" id="1793963"/>
    <lineage>
        <taxon>Bacteria</taxon>
        <taxon>Bacillati</taxon>
        <taxon>Bacillota</taxon>
        <taxon>Bacilli</taxon>
        <taxon>Bacillales</taxon>
        <taxon>Bacillaceae</taxon>
        <taxon>Bacillus</taxon>
    </lineage>
</organism>
<feature type="domain" description="Glycosyltransferase subfamily 4-like N-terminal" evidence="3">
    <location>
        <begin position="66"/>
        <end position="245"/>
    </location>
</feature>
<comment type="caution">
    <text evidence="4">The sequence shown here is derived from an EMBL/GenBank/DDBJ whole genome shotgun (WGS) entry which is preliminary data.</text>
</comment>